<evidence type="ECO:0000313" key="1">
    <source>
        <dbReference type="EMBL" id="QHT76475.1"/>
    </source>
</evidence>
<sequence length="216" mass="25149">MNYNINENINDEIYYKKYLKYKTKCRNTIKKQKGGIDWILPTTAGIALTTAATGLGIHLLRENKDNNNDEEYITLILPEDTAIELLKDNLNISNNHYIINEHKLLQILRTRYITYPITKISILEFRKINNNIQLKLYKINNKLIELKSDEINNELNSDEINNELHSDEIKKSTPTTILTTKHIYKNKSIPKIDPQIIDNLIHNNRVDSTVISLTCK</sequence>
<accession>A0A6C0H8N4</accession>
<organism evidence="1">
    <name type="scientific">viral metagenome</name>
    <dbReference type="NCBI Taxonomy" id="1070528"/>
    <lineage>
        <taxon>unclassified sequences</taxon>
        <taxon>metagenomes</taxon>
        <taxon>organismal metagenomes</taxon>
    </lineage>
</organism>
<proteinExistence type="predicted"/>
<reference evidence="1" key="1">
    <citation type="journal article" date="2020" name="Nature">
        <title>Giant virus diversity and host interactions through global metagenomics.</title>
        <authorList>
            <person name="Schulz F."/>
            <person name="Roux S."/>
            <person name="Paez-Espino D."/>
            <person name="Jungbluth S."/>
            <person name="Walsh D.A."/>
            <person name="Denef V.J."/>
            <person name="McMahon K.D."/>
            <person name="Konstantinidis K.T."/>
            <person name="Eloe-Fadrosh E.A."/>
            <person name="Kyrpides N.C."/>
            <person name="Woyke T."/>
        </authorList>
    </citation>
    <scope>NUCLEOTIDE SEQUENCE</scope>
    <source>
        <strain evidence="1">GVMAG-M-3300023179-82</strain>
    </source>
</reference>
<dbReference type="AlphaFoldDB" id="A0A6C0H8N4"/>
<name>A0A6C0H8N4_9ZZZZ</name>
<dbReference type="EMBL" id="MN739896">
    <property type="protein sequence ID" value="QHT76475.1"/>
    <property type="molecule type" value="Genomic_DNA"/>
</dbReference>
<protein>
    <submittedName>
        <fullName evidence="1">Uncharacterized protein</fullName>
    </submittedName>
</protein>